<comment type="caution">
    <text evidence="2">The sequence shown here is derived from an EMBL/GenBank/DDBJ whole genome shotgun (WGS) entry which is preliminary data.</text>
</comment>
<evidence type="ECO:0000313" key="3">
    <source>
        <dbReference type="Proteomes" id="UP000565441"/>
    </source>
</evidence>
<name>A0A8H5HME4_9AGAR</name>
<dbReference type="AlphaFoldDB" id="A0A8H5HME4"/>
<proteinExistence type="predicted"/>
<organism evidence="2 3">
    <name type="scientific">Tricholomella constricta</name>
    <dbReference type="NCBI Taxonomy" id="117010"/>
    <lineage>
        <taxon>Eukaryota</taxon>
        <taxon>Fungi</taxon>
        <taxon>Dikarya</taxon>
        <taxon>Basidiomycota</taxon>
        <taxon>Agaricomycotina</taxon>
        <taxon>Agaricomycetes</taxon>
        <taxon>Agaricomycetidae</taxon>
        <taxon>Agaricales</taxon>
        <taxon>Tricholomatineae</taxon>
        <taxon>Lyophyllaceae</taxon>
        <taxon>Tricholomella</taxon>
    </lineage>
</organism>
<reference evidence="2 3" key="1">
    <citation type="journal article" date="2020" name="ISME J.">
        <title>Uncovering the hidden diversity of litter-decomposition mechanisms in mushroom-forming fungi.</title>
        <authorList>
            <person name="Floudas D."/>
            <person name="Bentzer J."/>
            <person name="Ahren D."/>
            <person name="Johansson T."/>
            <person name="Persson P."/>
            <person name="Tunlid A."/>
        </authorList>
    </citation>
    <scope>NUCLEOTIDE SEQUENCE [LARGE SCALE GENOMIC DNA]</scope>
    <source>
        <strain evidence="2 3">CBS 661.87</strain>
    </source>
</reference>
<protein>
    <submittedName>
        <fullName evidence="2">Uncharacterized protein</fullName>
    </submittedName>
</protein>
<gene>
    <name evidence="2" type="ORF">D9615_002325</name>
</gene>
<dbReference type="Proteomes" id="UP000565441">
    <property type="component" value="Unassembled WGS sequence"/>
</dbReference>
<evidence type="ECO:0000313" key="2">
    <source>
        <dbReference type="EMBL" id="KAF5386028.1"/>
    </source>
</evidence>
<sequence>MVHCPEPLEKIFQKVEEESERRAQEDVAQAIELNKNEGASAAKQAKNRRRGSISITRFGQLADESSKLSQGPPTPTLSTIASRSAFYQAQAANDSTKSFASGASAHLGDEDAHVEDNHVTQMLHIAGRQSISKAMGGLLPRRLSRARSTNILVGEANVIIGVSVEEATVESTEGVEASQTVVHAPGALRNQPSRLTMAGSSPARNSWVAKAKGFTQKFRRKSKASSPNASPH</sequence>
<dbReference type="OrthoDB" id="3191896at2759"/>
<dbReference type="EMBL" id="JAACJP010000003">
    <property type="protein sequence ID" value="KAF5386028.1"/>
    <property type="molecule type" value="Genomic_DNA"/>
</dbReference>
<accession>A0A8H5HME4</accession>
<feature type="region of interest" description="Disordered" evidence="1">
    <location>
        <begin position="34"/>
        <end position="54"/>
    </location>
</feature>
<keyword evidence="3" id="KW-1185">Reference proteome</keyword>
<evidence type="ECO:0000256" key="1">
    <source>
        <dbReference type="SAM" id="MobiDB-lite"/>
    </source>
</evidence>